<organism evidence="3 4">
    <name type="scientific">Actinomadura bangladeshensis</name>
    <dbReference type="NCBI Taxonomy" id="453573"/>
    <lineage>
        <taxon>Bacteria</taxon>
        <taxon>Bacillati</taxon>
        <taxon>Actinomycetota</taxon>
        <taxon>Actinomycetes</taxon>
        <taxon>Streptosporangiales</taxon>
        <taxon>Thermomonosporaceae</taxon>
        <taxon>Actinomadura</taxon>
    </lineage>
</organism>
<proteinExistence type="predicted"/>
<dbReference type="EMBL" id="JAAGLI010000093">
    <property type="protein sequence ID" value="NEA21538.1"/>
    <property type="molecule type" value="Genomic_DNA"/>
</dbReference>
<sequence>MIDYVRALRRQLQELQDENAALRTERDIARIDRQCAVTELAHAYHLTHDPADIPAELVHALRSASPHPHQRVRLTIGHQDLLVLVDGAGYDADPGTEDQVWAWLAEHAAAPPEHPFGRADLPDRLNGVAWPAGQIAISTALPGSDVTAARRALRAPRRSCGLLRALGLLVPAGA</sequence>
<dbReference type="Proteomes" id="UP000475532">
    <property type="component" value="Unassembled WGS sequence"/>
</dbReference>
<protein>
    <submittedName>
        <fullName evidence="3">Uncharacterized protein</fullName>
    </submittedName>
</protein>
<evidence type="ECO:0000313" key="4">
    <source>
        <dbReference type="Proteomes" id="UP000475532"/>
    </source>
</evidence>
<evidence type="ECO:0000313" key="3">
    <source>
        <dbReference type="EMBL" id="NEA22498.1"/>
    </source>
</evidence>
<name>A0A6L9QBR5_9ACTN</name>
<evidence type="ECO:0000313" key="2">
    <source>
        <dbReference type="EMBL" id="NEA21538.1"/>
    </source>
</evidence>
<feature type="non-terminal residue" evidence="3">
    <location>
        <position position="174"/>
    </location>
</feature>
<comment type="caution">
    <text evidence="3">The sequence shown here is derived from an EMBL/GenBank/DDBJ whole genome shotgun (WGS) entry which is preliminary data.</text>
</comment>
<accession>A0A6L9QBR5</accession>
<gene>
    <name evidence="2" type="ORF">G3I70_03360</name>
    <name evidence="3" type="ORF">G3I70_08350</name>
</gene>
<dbReference type="EMBL" id="JAAGLI010000213">
    <property type="protein sequence ID" value="NEA22498.1"/>
    <property type="molecule type" value="Genomic_DNA"/>
</dbReference>
<reference evidence="3 4" key="1">
    <citation type="submission" date="2020-01" db="EMBL/GenBank/DDBJ databases">
        <title>Insect and environment-associated Actinomycetes.</title>
        <authorList>
            <person name="Currrie C."/>
            <person name="Chevrette M."/>
            <person name="Carlson C."/>
            <person name="Stubbendieck R."/>
            <person name="Wendt-Pienkowski E."/>
        </authorList>
    </citation>
    <scope>NUCLEOTIDE SEQUENCE [LARGE SCALE GENOMIC DNA]</scope>
    <source>
        <strain evidence="3 4">SID10258</strain>
    </source>
</reference>
<keyword evidence="1" id="KW-0175">Coiled coil</keyword>
<feature type="coiled-coil region" evidence="1">
    <location>
        <begin position="5"/>
        <end position="32"/>
    </location>
</feature>
<evidence type="ECO:0000256" key="1">
    <source>
        <dbReference type="SAM" id="Coils"/>
    </source>
</evidence>
<dbReference type="RefSeq" id="WP_163053165.1">
    <property type="nucleotide sequence ID" value="NZ_JAAGLI010000093.1"/>
</dbReference>
<dbReference type="AlphaFoldDB" id="A0A6L9QBR5"/>